<evidence type="ECO:0000313" key="2">
    <source>
        <dbReference type="Proteomes" id="UP000297280"/>
    </source>
</evidence>
<keyword evidence="2" id="KW-1185">Reference proteome</keyword>
<proteinExistence type="predicted"/>
<dbReference type="EMBL" id="PQXO01000200">
    <property type="protein sequence ID" value="TGO87832.1"/>
    <property type="molecule type" value="Genomic_DNA"/>
</dbReference>
<accession>A0A4Z1KRM3</accession>
<protein>
    <submittedName>
        <fullName evidence="1">Uncharacterized protein</fullName>
    </submittedName>
</protein>
<organism evidence="1 2">
    <name type="scientific">Botrytis porri</name>
    <dbReference type="NCBI Taxonomy" id="87229"/>
    <lineage>
        <taxon>Eukaryota</taxon>
        <taxon>Fungi</taxon>
        <taxon>Dikarya</taxon>
        <taxon>Ascomycota</taxon>
        <taxon>Pezizomycotina</taxon>
        <taxon>Leotiomycetes</taxon>
        <taxon>Helotiales</taxon>
        <taxon>Sclerotiniaceae</taxon>
        <taxon>Botrytis</taxon>
    </lineage>
</organism>
<dbReference type="Proteomes" id="UP000297280">
    <property type="component" value="Unassembled WGS sequence"/>
</dbReference>
<evidence type="ECO:0000313" key="1">
    <source>
        <dbReference type="EMBL" id="TGO87832.1"/>
    </source>
</evidence>
<sequence>MTHLLATIFFHDGSYIMSEEPYYYGTINLPSTITLIYCANTNYSIDVDHIGWNFKSVDDTTTIEATSSRWWNSKPSIPILNHEPLVNTYYLVAIGSEVWEIKYIYDNIIREDSTYSVDGKPGIAARKEGENTTYNIDNRRNICIISDAYVTPMQMGIPNSVEEKPITTKNLTPREEIPGTPIRKSAACAPKDAVIFTLPNEILDDIFA</sequence>
<reference evidence="1 2" key="1">
    <citation type="submission" date="2017-12" db="EMBL/GenBank/DDBJ databases">
        <title>Comparative genomics of Botrytis spp.</title>
        <authorList>
            <person name="Valero-Jimenez C.A."/>
            <person name="Tapia P."/>
            <person name="Veloso J."/>
            <person name="Silva-Moreno E."/>
            <person name="Staats M."/>
            <person name="Valdes J.H."/>
            <person name="Van Kan J.A.L."/>
        </authorList>
    </citation>
    <scope>NUCLEOTIDE SEQUENCE [LARGE SCALE GENOMIC DNA]</scope>
    <source>
        <strain evidence="1 2">MUCL3349</strain>
    </source>
</reference>
<name>A0A4Z1KRM3_9HELO</name>
<comment type="caution">
    <text evidence="1">The sequence shown here is derived from an EMBL/GenBank/DDBJ whole genome shotgun (WGS) entry which is preliminary data.</text>
</comment>
<gene>
    <name evidence="1" type="ORF">BPOR_0200g00010</name>
</gene>
<dbReference type="AlphaFoldDB" id="A0A4Z1KRM3"/>